<dbReference type="Proteomes" id="UP001054857">
    <property type="component" value="Unassembled WGS sequence"/>
</dbReference>
<accession>A0AAD3HKM6</accession>
<dbReference type="AlphaFoldDB" id="A0AAD3HKM6"/>
<dbReference type="EMBL" id="BMAR01000008">
    <property type="protein sequence ID" value="GFR44839.1"/>
    <property type="molecule type" value="Genomic_DNA"/>
</dbReference>
<sequence length="451" mass="48271">MAVAFGEADRLPQDLLSMNIDEAARLTLIDLPPGVLSRIVQAADAHSPRQLRLTSKIVRPVVDALTKSITFTAYCLPSLLPRGHLPDFLPSLRSIKLALQDCTTPAACLPQLQQLGLQGLTGLESLTLSLSQGHVFPSSAIPSLASLIPPSTTRLVLTHSLRGTSGGGSDATASGEESTRLDLTALLHLLRLCPSIRQVRLLEGCWIHSRGDVRALMELTNPELAGCSTMPPRTALAVGTSTPALQSRHDNHTTSCPSTSTSTATNSAVSAKREVVVHSLRGLRICPDGDLQRDLPYMLSALRGLRELDVMLQPPPLPPHLLQLPAQAAADLGVNVEFTAEALAALAQAAAEHVVHMQMSEASQQLLRGLMPVRQPTVVPEPGLGSHITRLVLCDIRGSIEGLLEGLPGRLPLLAALGLHALQDMRQLGPRQLRLLSLLPRLRHLAVDRLD</sequence>
<feature type="compositionally biased region" description="Low complexity" evidence="1">
    <location>
        <begin position="253"/>
        <end position="267"/>
    </location>
</feature>
<feature type="non-terminal residue" evidence="2">
    <location>
        <position position="1"/>
    </location>
</feature>
<feature type="region of interest" description="Disordered" evidence="1">
    <location>
        <begin position="244"/>
        <end position="267"/>
    </location>
</feature>
<keyword evidence="3" id="KW-1185">Reference proteome</keyword>
<name>A0AAD3HKM6_9CHLO</name>
<comment type="caution">
    <text evidence="2">The sequence shown here is derived from an EMBL/GenBank/DDBJ whole genome shotgun (WGS) entry which is preliminary data.</text>
</comment>
<reference evidence="2 3" key="1">
    <citation type="journal article" date="2021" name="Sci. Rep.">
        <title>Genome sequencing of the multicellular alga Astrephomene provides insights into convergent evolution of germ-soma differentiation.</title>
        <authorList>
            <person name="Yamashita S."/>
            <person name="Yamamoto K."/>
            <person name="Matsuzaki R."/>
            <person name="Suzuki S."/>
            <person name="Yamaguchi H."/>
            <person name="Hirooka S."/>
            <person name="Minakuchi Y."/>
            <person name="Miyagishima S."/>
            <person name="Kawachi M."/>
            <person name="Toyoda A."/>
            <person name="Nozaki H."/>
        </authorList>
    </citation>
    <scope>NUCLEOTIDE SEQUENCE [LARGE SCALE GENOMIC DNA]</scope>
    <source>
        <strain evidence="2 3">NIES-4017</strain>
    </source>
</reference>
<evidence type="ECO:0000313" key="2">
    <source>
        <dbReference type="EMBL" id="GFR44839.1"/>
    </source>
</evidence>
<organism evidence="2 3">
    <name type="scientific">Astrephomene gubernaculifera</name>
    <dbReference type="NCBI Taxonomy" id="47775"/>
    <lineage>
        <taxon>Eukaryota</taxon>
        <taxon>Viridiplantae</taxon>
        <taxon>Chlorophyta</taxon>
        <taxon>core chlorophytes</taxon>
        <taxon>Chlorophyceae</taxon>
        <taxon>CS clade</taxon>
        <taxon>Chlamydomonadales</taxon>
        <taxon>Astrephomenaceae</taxon>
        <taxon>Astrephomene</taxon>
    </lineage>
</organism>
<evidence type="ECO:0000313" key="3">
    <source>
        <dbReference type="Proteomes" id="UP001054857"/>
    </source>
</evidence>
<protein>
    <recommendedName>
        <fullName evidence="4">F-box domain-containing protein</fullName>
    </recommendedName>
</protein>
<gene>
    <name evidence="2" type="ORF">Agub_g6180</name>
</gene>
<evidence type="ECO:0000256" key="1">
    <source>
        <dbReference type="SAM" id="MobiDB-lite"/>
    </source>
</evidence>
<proteinExistence type="predicted"/>
<evidence type="ECO:0008006" key="4">
    <source>
        <dbReference type="Google" id="ProtNLM"/>
    </source>
</evidence>